<name>A0A7S0MLN2_9CRYP</name>
<proteinExistence type="predicted"/>
<gene>
    <name evidence="2" type="ORF">CCUR1050_LOCUS22037</name>
</gene>
<sequence length="177" mass="19924">MMAETKKRKLEETYLSLEEMNKAKELLLDKTKTEQKIAAQVVKDLTEVESLVRSEMERNPPLWTDSEFEKLGIRAAVEGIYKAGKFDPEILQKAERLAVPLLVTFCNRLPKAAVKPSKKEPPPEEKKPPSSTAAASRAPSSSAKAGSNKELSERIERLEDAYRRLEKRVERLAAKSS</sequence>
<evidence type="ECO:0000256" key="1">
    <source>
        <dbReference type="SAM" id="MobiDB-lite"/>
    </source>
</evidence>
<protein>
    <submittedName>
        <fullName evidence="2">Uncharacterized protein</fullName>
    </submittedName>
</protein>
<organism evidence="2">
    <name type="scientific">Cryptomonas curvata</name>
    <dbReference type="NCBI Taxonomy" id="233186"/>
    <lineage>
        <taxon>Eukaryota</taxon>
        <taxon>Cryptophyceae</taxon>
        <taxon>Cryptomonadales</taxon>
        <taxon>Cryptomonadaceae</taxon>
        <taxon>Cryptomonas</taxon>
    </lineage>
</organism>
<reference evidence="2" key="1">
    <citation type="submission" date="2021-01" db="EMBL/GenBank/DDBJ databases">
        <authorList>
            <person name="Corre E."/>
            <person name="Pelletier E."/>
            <person name="Niang G."/>
            <person name="Scheremetjew M."/>
            <person name="Finn R."/>
            <person name="Kale V."/>
            <person name="Holt S."/>
            <person name="Cochrane G."/>
            <person name="Meng A."/>
            <person name="Brown T."/>
            <person name="Cohen L."/>
        </authorList>
    </citation>
    <scope>NUCLEOTIDE SEQUENCE</scope>
    <source>
        <strain evidence="2">CCAP979/52</strain>
    </source>
</reference>
<dbReference type="EMBL" id="HBEZ01040082">
    <property type="protein sequence ID" value="CAD8644352.1"/>
    <property type="molecule type" value="Transcribed_RNA"/>
</dbReference>
<feature type="compositionally biased region" description="Basic and acidic residues" evidence="1">
    <location>
        <begin position="117"/>
        <end position="128"/>
    </location>
</feature>
<accession>A0A7S0MLN2</accession>
<dbReference type="AlphaFoldDB" id="A0A7S0MLN2"/>
<feature type="region of interest" description="Disordered" evidence="1">
    <location>
        <begin position="112"/>
        <end position="153"/>
    </location>
</feature>
<feature type="compositionally biased region" description="Low complexity" evidence="1">
    <location>
        <begin position="129"/>
        <end position="145"/>
    </location>
</feature>
<evidence type="ECO:0000313" key="2">
    <source>
        <dbReference type="EMBL" id="CAD8644352.1"/>
    </source>
</evidence>